<sequence length="233" mass="26191">MSNSDEKISIRVSAPGKVILHGEHSVVYGKLALAASLGLRTRLEYCETEAKANEQEVVALEFPAVGLLHFYSLQDIQDLLKQPISLTKSPSNYNYTHPELLDHERFREAIKEFIEDKGGSHPPNPKQEQALIAFFYLFWAILGTIDLEIKQFKLKIESELTVSAGTGSSASFAVTIAAFLIQFVRVKKCKSKSSYKNFKLNMRDLKAFDKADLDLISKWAFQAERIIHGRPSG</sequence>
<dbReference type="GO" id="GO:0005524">
    <property type="term" value="F:ATP binding"/>
    <property type="evidence" value="ECO:0007669"/>
    <property type="project" value="InterPro"/>
</dbReference>
<dbReference type="GO" id="GO:0005829">
    <property type="term" value="C:cytosol"/>
    <property type="evidence" value="ECO:0007669"/>
    <property type="project" value="TreeGrafter"/>
</dbReference>
<dbReference type="OrthoDB" id="1652964at2759"/>
<feature type="domain" description="GHMP kinase N-terminal" evidence="5">
    <location>
        <begin position="148"/>
        <end position="184"/>
    </location>
</feature>
<keyword evidence="4" id="KW-0472">Membrane</keyword>
<dbReference type="InterPro" id="IPR006204">
    <property type="entry name" value="GHMP_kinase_N_dom"/>
</dbReference>
<evidence type="ECO:0000259" key="5">
    <source>
        <dbReference type="Pfam" id="PF00288"/>
    </source>
</evidence>
<dbReference type="AlphaFoldDB" id="A0A482VL80"/>
<dbReference type="EMBL" id="QDEB01088458">
    <property type="protein sequence ID" value="RZC33473.1"/>
    <property type="molecule type" value="Genomic_DNA"/>
</dbReference>
<dbReference type="PRINTS" id="PR00959">
    <property type="entry name" value="MEVGALKINASE"/>
</dbReference>
<keyword evidence="2" id="KW-0418">Kinase</keyword>
<dbReference type="InterPro" id="IPR006205">
    <property type="entry name" value="Mev_gal_kin"/>
</dbReference>
<dbReference type="PANTHER" id="PTHR43290">
    <property type="entry name" value="MEVALONATE KINASE"/>
    <property type="match status" value="1"/>
</dbReference>
<dbReference type="GO" id="GO:0006695">
    <property type="term" value="P:cholesterol biosynthetic process"/>
    <property type="evidence" value="ECO:0007669"/>
    <property type="project" value="TreeGrafter"/>
</dbReference>
<dbReference type="PANTHER" id="PTHR43290:SF2">
    <property type="entry name" value="MEVALONATE KINASE"/>
    <property type="match status" value="1"/>
</dbReference>
<dbReference type="InterPro" id="IPR020568">
    <property type="entry name" value="Ribosomal_Su5_D2-typ_SF"/>
</dbReference>
<dbReference type="GO" id="GO:0004496">
    <property type="term" value="F:mevalonate kinase activity"/>
    <property type="evidence" value="ECO:0007669"/>
    <property type="project" value="InterPro"/>
</dbReference>
<evidence type="ECO:0000313" key="6">
    <source>
        <dbReference type="EMBL" id="RZC33473.1"/>
    </source>
</evidence>
<evidence type="ECO:0000256" key="1">
    <source>
        <dbReference type="ARBA" id="ARBA00022679"/>
    </source>
</evidence>
<keyword evidence="7" id="KW-1185">Reference proteome</keyword>
<evidence type="ECO:0000256" key="4">
    <source>
        <dbReference type="SAM" id="Phobius"/>
    </source>
</evidence>
<dbReference type="Pfam" id="PF00288">
    <property type="entry name" value="GHMP_kinases_N"/>
    <property type="match status" value="1"/>
</dbReference>
<dbReference type="GO" id="GO:0019287">
    <property type="term" value="P:isopentenyl diphosphate biosynthetic process, mevalonate pathway"/>
    <property type="evidence" value="ECO:0007669"/>
    <property type="project" value="UniProtKB-UniPathway"/>
</dbReference>
<keyword evidence="4" id="KW-0812">Transmembrane</keyword>
<feature type="transmembrane region" description="Helical" evidence="4">
    <location>
        <begin position="130"/>
        <end position="149"/>
    </location>
</feature>
<keyword evidence="4" id="KW-1133">Transmembrane helix</keyword>
<dbReference type="SUPFAM" id="SSF54211">
    <property type="entry name" value="Ribosomal protein S5 domain 2-like"/>
    <property type="match status" value="1"/>
</dbReference>
<proteinExistence type="predicted"/>
<protein>
    <recommendedName>
        <fullName evidence="5">GHMP kinase N-terminal domain-containing protein</fullName>
    </recommendedName>
</protein>
<dbReference type="STRING" id="1661398.A0A482VL80"/>
<evidence type="ECO:0000313" key="7">
    <source>
        <dbReference type="Proteomes" id="UP000292052"/>
    </source>
</evidence>
<dbReference type="InterPro" id="IPR014721">
    <property type="entry name" value="Ribsml_uS5_D2-typ_fold_subgr"/>
</dbReference>
<dbReference type="UniPathway" id="UPA00057">
    <property type="reaction ID" value="UER00098"/>
</dbReference>
<keyword evidence="1" id="KW-0808">Transferase</keyword>
<evidence type="ECO:0000256" key="3">
    <source>
        <dbReference type="ARBA" id="ARBA00029438"/>
    </source>
</evidence>
<comment type="pathway">
    <text evidence="3">Isoprenoid biosynthesis; isopentenyl diphosphate biosynthesis via mevalonate pathway; isopentenyl diphosphate from (R)-mevalonate: step 1/3.</text>
</comment>
<dbReference type="Proteomes" id="UP000292052">
    <property type="component" value="Unassembled WGS sequence"/>
</dbReference>
<organism evidence="6 7">
    <name type="scientific">Asbolus verrucosus</name>
    <name type="common">Desert ironclad beetle</name>
    <dbReference type="NCBI Taxonomy" id="1661398"/>
    <lineage>
        <taxon>Eukaryota</taxon>
        <taxon>Metazoa</taxon>
        <taxon>Ecdysozoa</taxon>
        <taxon>Arthropoda</taxon>
        <taxon>Hexapoda</taxon>
        <taxon>Insecta</taxon>
        <taxon>Pterygota</taxon>
        <taxon>Neoptera</taxon>
        <taxon>Endopterygota</taxon>
        <taxon>Coleoptera</taxon>
        <taxon>Polyphaga</taxon>
        <taxon>Cucujiformia</taxon>
        <taxon>Tenebrionidae</taxon>
        <taxon>Pimeliinae</taxon>
        <taxon>Asbolus</taxon>
    </lineage>
</organism>
<comment type="caution">
    <text evidence="6">The sequence shown here is derived from an EMBL/GenBank/DDBJ whole genome shotgun (WGS) entry which is preliminary data.</text>
</comment>
<name>A0A482VL80_ASBVE</name>
<dbReference type="Gene3D" id="3.30.230.10">
    <property type="match status" value="1"/>
</dbReference>
<gene>
    <name evidence="6" type="ORF">BDFB_008440</name>
</gene>
<feature type="transmembrane region" description="Helical" evidence="4">
    <location>
        <begin position="169"/>
        <end position="186"/>
    </location>
</feature>
<evidence type="ECO:0000256" key="2">
    <source>
        <dbReference type="ARBA" id="ARBA00022777"/>
    </source>
</evidence>
<accession>A0A482VL80</accession>
<reference evidence="6 7" key="1">
    <citation type="submission" date="2017-03" db="EMBL/GenBank/DDBJ databases">
        <title>Genome of the blue death feigning beetle - Asbolus verrucosus.</title>
        <authorList>
            <person name="Rider S.D."/>
        </authorList>
    </citation>
    <scope>NUCLEOTIDE SEQUENCE [LARGE SCALE GENOMIC DNA]</scope>
    <source>
        <strain evidence="6">Butters</strain>
        <tissue evidence="6">Head and leg muscle</tissue>
    </source>
</reference>